<dbReference type="RefSeq" id="WP_105061855.1">
    <property type="nucleotide sequence ID" value="NZ_MSCJ01000003.1"/>
</dbReference>
<gene>
    <name evidence="2" type="ORF">BTO08_17320</name>
</gene>
<comment type="caution">
    <text evidence="2">The sequence shown here is derived from an EMBL/GenBank/DDBJ whole genome shotgun (WGS) entry which is preliminary data.</text>
</comment>
<feature type="signal peptide" evidence="1">
    <location>
        <begin position="1"/>
        <end position="25"/>
    </location>
</feature>
<dbReference type="AlphaFoldDB" id="A0A2S7VJ74"/>
<reference evidence="2 3" key="1">
    <citation type="submission" date="2016-12" db="EMBL/GenBank/DDBJ databases">
        <title>Diversity of luminous bacteria.</title>
        <authorList>
            <person name="Yoshizawa S."/>
            <person name="Kogure K."/>
        </authorList>
    </citation>
    <scope>NUCLEOTIDE SEQUENCE [LARGE SCALE GENOMIC DNA]</scope>
    <source>
        <strain evidence="2 3">LC1-200</strain>
    </source>
</reference>
<dbReference type="OrthoDB" id="5825756at2"/>
<protein>
    <recommendedName>
        <fullName evidence="4">DUF1311 domain-containing protein</fullName>
    </recommendedName>
</protein>
<proteinExistence type="predicted"/>
<evidence type="ECO:0000313" key="2">
    <source>
        <dbReference type="EMBL" id="PQJ62015.1"/>
    </source>
</evidence>
<keyword evidence="1" id="KW-0732">Signal</keyword>
<evidence type="ECO:0008006" key="4">
    <source>
        <dbReference type="Google" id="ProtNLM"/>
    </source>
</evidence>
<evidence type="ECO:0000313" key="3">
    <source>
        <dbReference type="Proteomes" id="UP000238730"/>
    </source>
</evidence>
<dbReference type="EMBL" id="MSCJ01000003">
    <property type="protein sequence ID" value="PQJ62015.1"/>
    <property type="molecule type" value="Genomic_DNA"/>
</dbReference>
<name>A0A2S7VJ74_PHOAN</name>
<organism evidence="2 3">
    <name type="scientific">Photobacterium angustum</name>
    <dbReference type="NCBI Taxonomy" id="661"/>
    <lineage>
        <taxon>Bacteria</taxon>
        <taxon>Pseudomonadati</taxon>
        <taxon>Pseudomonadota</taxon>
        <taxon>Gammaproteobacteria</taxon>
        <taxon>Vibrionales</taxon>
        <taxon>Vibrionaceae</taxon>
        <taxon>Photobacterium</taxon>
    </lineage>
</organism>
<dbReference type="Proteomes" id="UP000238730">
    <property type="component" value="Unassembled WGS sequence"/>
</dbReference>
<accession>A0A2S7VJ74</accession>
<sequence>MSSLIKKVSLSVALLSSLCFSYANAAEISGNSIVVQSCIDNQNFDEQGLIHCYQQAEATAKDQVYNLSGQGEHYKNAIDTQCQKLQVKLNADASMIKSDKEAKIAVCYANGWSRARDEVLNEKY</sequence>
<feature type="chain" id="PRO_5015498027" description="DUF1311 domain-containing protein" evidence="1">
    <location>
        <begin position="26"/>
        <end position="124"/>
    </location>
</feature>
<evidence type="ECO:0000256" key="1">
    <source>
        <dbReference type="SAM" id="SignalP"/>
    </source>
</evidence>